<reference evidence="1 2" key="1">
    <citation type="submission" date="2018-02" db="EMBL/GenBank/DDBJ databases">
        <title>Draft genome of wild Prunus yedoensis var. nudiflora.</title>
        <authorList>
            <person name="Baek S."/>
            <person name="Kim J.-H."/>
            <person name="Choi K."/>
            <person name="Kim G.-B."/>
            <person name="Cho A."/>
            <person name="Jang H."/>
            <person name="Shin C.-H."/>
            <person name="Yu H.-J."/>
            <person name="Mun J.-H."/>
        </authorList>
    </citation>
    <scope>NUCLEOTIDE SEQUENCE [LARGE SCALE GENOMIC DNA]</scope>
    <source>
        <strain evidence="2">cv. Jeju island</strain>
        <tissue evidence="1">Leaf</tissue>
    </source>
</reference>
<comment type="caution">
    <text evidence="1">The sequence shown here is derived from an EMBL/GenBank/DDBJ whole genome shotgun (WGS) entry which is preliminary data.</text>
</comment>
<accession>A0A314V365</accession>
<sequence>MFSCRRPPQLDQVESLFFHVESLSFLFHVESQQFRFHVNSLLFLFHVKTLSSLLSSILGGSATAIVPTVSKSTATMVQVASLGLAVTVDVAFLMPHPSFVP</sequence>
<dbReference type="Proteomes" id="UP000250321">
    <property type="component" value="Unassembled WGS sequence"/>
</dbReference>
<protein>
    <submittedName>
        <fullName evidence="1">Uncharacterized protein</fullName>
    </submittedName>
</protein>
<keyword evidence="2" id="KW-1185">Reference proteome</keyword>
<evidence type="ECO:0000313" key="2">
    <source>
        <dbReference type="Proteomes" id="UP000250321"/>
    </source>
</evidence>
<evidence type="ECO:0000313" key="1">
    <source>
        <dbReference type="EMBL" id="PQM41859.1"/>
    </source>
</evidence>
<proteinExistence type="predicted"/>
<organism evidence="1 2">
    <name type="scientific">Prunus yedoensis var. nudiflora</name>
    <dbReference type="NCBI Taxonomy" id="2094558"/>
    <lineage>
        <taxon>Eukaryota</taxon>
        <taxon>Viridiplantae</taxon>
        <taxon>Streptophyta</taxon>
        <taxon>Embryophyta</taxon>
        <taxon>Tracheophyta</taxon>
        <taxon>Spermatophyta</taxon>
        <taxon>Magnoliopsida</taxon>
        <taxon>eudicotyledons</taxon>
        <taxon>Gunneridae</taxon>
        <taxon>Pentapetalae</taxon>
        <taxon>rosids</taxon>
        <taxon>fabids</taxon>
        <taxon>Rosales</taxon>
        <taxon>Rosaceae</taxon>
        <taxon>Amygdaloideae</taxon>
        <taxon>Amygdaleae</taxon>
        <taxon>Prunus</taxon>
    </lineage>
</organism>
<dbReference type="AlphaFoldDB" id="A0A314V365"/>
<gene>
    <name evidence="1" type="ORF">Pyn_37505</name>
</gene>
<name>A0A314V365_PRUYE</name>
<dbReference type="EMBL" id="PJQY01002907">
    <property type="protein sequence ID" value="PQM41859.1"/>
    <property type="molecule type" value="Genomic_DNA"/>
</dbReference>